<keyword evidence="3" id="KW-1185">Reference proteome</keyword>
<dbReference type="Proteomes" id="UP000235965">
    <property type="component" value="Unassembled WGS sequence"/>
</dbReference>
<keyword evidence="1" id="KW-0472">Membrane</keyword>
<organism evidence="2 3">
    <name type="scientific">Cryptotermes secundus</name>
    <dbReference type="NCBI Taxonomy" id="105785"/>
    <lineage>
        <taxon>Eukaryota</taxon>
        <taxon>Metazoa</taxon>
        <taxon>Ecdysozoa</taxon>
        <taxon>Arthropoda</taxon>
        <taxon>Hexapoda</taxon>
        <taxon>Insecta</taxon>
        <taxon>Pterygota</taxon>
        <taxon>Neoptera</taxon>
        <taxon>Polyneoptera</taxon>
        <taxon>Dictyoptera</taxon>
        <taxon>Blattodea</taxon>
        <taxon>Blattoidea</taxon>
        <taxon>Termitoidae</taxon>
        <taxon>Kalotermitidae</taxon>
        <taxon>Cryptotermitinae</taxon>
        <taxon>Cryptotermes</taxon>
    </lineage>
</organism>
<reference evidence="2 3" key="1">
    <citation type="submission" date="2017-12" db="EMBL/GenBank/DDBJ databases">
        <title>Hemimetabolous genomes reveal molecular basis of termite eusociality.</title>
        <authorList>
            <person name="Harrison M.C."/>
            <person name="Jongepier E."/>
            <person name="Robertson H.M."/>
            <person name="Arning N."/>
            <person name="Bitard-Feildel T."/>
            <person name="Chao H."/>
            <person name="Childers C.P."/>
            <person name="Dinh H."/>
            <person name="Doddapaneni H."/>
            <person name="Dugan S."/>
            <person name="Gowin J."/>
            <person name="Greiner C."/>
            <person name="Han Y."/>
            <person name="Hu H."/>
            <person name="Hughes D.S.T."/>
            <person name="Huylmans A.-K."/>
            <person name="Kemena C."/>
            <person name="Kremer L.P.M."/>
            <person name="Lee S.L."/>
            <person name="Lopez-Ezquerra A."/>
            <person name="Mallet L."/>
            <person name="Monroy-Kuhn J.M."/>
            <person name="Moser A."/>
            <person name="Murali S.C."/>
            <person name="Muzny D.M."/>
            <person name="Otani S."/>
            <person name="Piulachs M.-D."/>
            <person name="Poelchau M."/>
            <person name="Qu J."/>
            <person name="Schaub F."/>
            <person name="Wada-Katsumata A."/>
            <person name="Worley K.C."/>
            <person name="Xie Q."/>
            <person name="Ylla G."/>
            <person name="Poulsen M."/>
            <person name="Gibbs R.A."/>
            <person name="Schal C."/>
            <person name="Richards S."/>
            <person name="Belles X."/>
            <person name="Korb J."/>
            <person name="Bornberg-Bauer E."/>
        </authorList>
    </citation>
    <scope>NUCLEOTIDE SEQUENCE [LARGE SCALE GENOMIC DNA]</scope>
    <source>
        <tissue evidence="2">Whole body</tissue>
    </source>
</reference>
<proteinExistence type="predicted"/>
<feature type="transmembrane region" description="Helical" evidence="1">
    <location>
        <begin position="21"/>
        <end position="45"/>
    </location>
</feature>
<dbReference type="EMBL" id="NEVH01027067">
    <property type="protein sequence ID" value="PNF13934.1"/>
    <property type="molecule type" value="Genomic_DNA"/>
</dbReference>
<accession>A0A2J7PC79</accession>
<sequence>MEITQHKFQITKEGRLGDMTFRILLVIALSALCTSLSAAALFGYAPDEAVGDSQDQIQHALGKIQKLASNFKRMAGNAQADGNKLLQALRVQSNDPEALLALVTETKLAISQSAPAGVDISSCESGNDQKYQAMVQEAGPGIEACLHSAAAVLQPYFQHLDDLVTFAQDAAVGANANVTSCVNKNQGNDGGLTDCLSVVRNQVFDGRDQLMAAILGVMADFRSGTGPLVADFTKCTNDVQDRAIGESVDIIQSTRECFKGLGVGVSSRNSTSSV</sequence>
<dbReference type="AlphaFoldDB" id="A0A2J7PC79"/>
<keyword evidence="1" id="KW-1133">Transmembrane helix</keyword>
<evidence type="ECO:0000256" key="1">
    <source>
        <dbReference type="SAM" id="Phobius"/>
    </source>
</evidence>
<gene>
    <name evidence="2" type="ORF">B7P43_G09850</name>
</gene>
<dbReference type="OrthoDB" id="10357378at2759"/>
<name>A0A2J7PC79_9NEOP</name>
<protein>
    <recommendedName>
        <fullName evidence="4">Protein TsetseEP domain-containing protein</fullName>
    </recommendedName>
</protein>
<dbReference type="InParanoid" id="A0A2J7PC79"/>
<evidence type="ECO:0000313" key="3">
    <source>
        <dbReference type="Proteomes" id="UP000235965"/>
    </source>
</evidence>
<comment type="caution">
    <text evidence="2">The sequence shown here is derived from an EMBL/GenBank/DDBJ whole genome shotgun (WGS) entry which is preliminary data.</text>
</comment>
<evidence type="ECO:0008006" key="4">
    <source>
        <dbReference type="Google" id="ProtNLM"/>
    </source>
</evidence>
<evidence type="ECO:0000313" key="2">
    <source>
        <dbReference type="EMBL" id="PNF13934.1"/>
    </source>
</evidence>
<keyword evidence="1" id="KW-0812">Transmembrane</keyword>